<feature type="region of interest" description="Disordered" evidence="2">
    <location>
        <begin position="437"/>
        <end position="459"/>
    </location>
</feature>
<protein>
    <submittedName>
        <fullName evidence="5">N1221-like protein</fullName>
    </submittedName>
</protein>
<evidence type="ECO:0000259" key="4">
    <source>
        <dbReference type="SMART" id="SM01293"/>
    </source>
</evidence>
<dbReference type="GO" id="GO:0007010">
    <property type="term" value="P:cytoskeleton organization"/>
    <property type="evidence" value="ECO:0007669"/>
    <property type="project" value="TreeGrafter"/>
</dbReference>
<dbReference type="SMART" id="SM01293">
    <property type="entry name" value="DUF3402"/>
    <property type="match status" value="1"/>
</dbReference>
<feature type="domain" description="Far11/STRP C-terminal" evidence="4">
    <location>
        <begin position="507"/>
        <end position="892"/>
    </location>
</feature>
<dbReference type="PANTHER" id="PTHR13239">
    <property type="entry name" value="PROTEIN REQUIRED FOR HYPHAL ANASTOMOSIS HAM-2"/>
    <property type="match status" value="1"/>
</dbReference>
<sequence>MHLIDFDPDKELIDLSHGDTAVVSCQSLMKLDMALNEVNIVKLNKLTSDGGGGGGIDVNKLQEIRQGLAARRAAQLPKLVSCLAKEITDSSSEQESSDTSEEASIDFQYGDCDSFLEELNELYSYSEAPDLCDNYSAFSERVASCCCSTNSWKLFDRKQMEHFIFSLLQEFEIVSQERRLAALKCLAYLLQGAFMECKSADELSEMVICNVVVAVECGVWPALCMLFHMEADSSLVITDADNRTPKDGQSLRLVLICMYTIVETVRRLDGEVDKLLLRQRFVQELSEQRSDTSLVSVLLDMILKYCSGSAPYYPIRKLLLLLWKVLLLTLGGWKELREMKVQKRLAHGLHCGWEDTVSTACTMQPLPAGTTLAKGTGDVEPAVPVPTGRLRPPPPRRQLANCAAEFDDSSYCQTETSLGEETVTADEVEAADMLAAATGKPPDSPRAEQEAGAGARRCRVSAAGGERRLPWSTKIRRVDVLAFLQMERRKFFGYTLAEDEVSTAGLPLPIRESIAALRRHQYTSLAEVQIAREKLLQKYRFSQREVIDDVGSAAVEQLYRAVVPNVQQLAIGLVKVLFASAPSSKGKSDAVNLVHEVISVQTDHKCSNNDPSSSSSADIVDTPEALRLNLDVNRQKEIIVKATAALLLLMLKHFKLNHVYQFELLAQQLVFANCIPLIVKFFDQNVLAYVQSSNELPQLNYCQCALAFSSVGLRLPARFHQTLLETAATDSRQTSGPHPPANHFLWRNLFTLINLLRLLNKLAKWKHGRTMMLVVYKSAPILKRALRVRHMLLQLYALKLLKAQTKYLGKQWRKSNMELMSAIYRNVRHRLNDDWAYGNEVQSKSWDFQTEESNLMIEIDNFNCRRYGNLFGALRKTPSMAAIADVVFEDLQPYDNDVMSVLRKPFVFMLCLCRFAAVADIGISRWMLNFIVHLVNIVKLRDVIKLQLLVSRNTVQGGTSIVGENPMAHGLYCSQPTSNILRNEEKNFENIHWHFCHKQQ</sequence>
<comment type="similarity">
    <text evidence="1">Belongs to the STRIP family.</text>
</comment>
<dbReference type="SMART" id="SM01292">
    <property type="entry name" value="N1221"/>
    <property type="match status" value="1"/>
</dbReference>
<organism evidence="5 6">
    <name type="scientific">Trichinella nativa</name>
    <dbReference type="NCBI Taxonomy" id="6335"/>
    <lineage>
        <taxon>Eukaryota</taxon>
        <taxon>Metazoa</taxon>
        <taxon>Ecdysozoa</taxon>
        <taxon>Nematoda</taxon>
        <taxon>Enoplea</taxon>
        <taxon>Dorylaimia</taxon>
        <taxon>Trichinellida</taxon>
        <taxon>Trichinellidae</taxon>
        <taxon>Trichinella</taxon>
    </lineage>
</organism>
<dbReference type="PANTHER" id="PTHR13239:SF4">
    <property type="entry name" value="AT25231P"/>
    <property type="match status" value="1"/>
</dbReference>
<proteinExistence type="inferred from homology"/>
<dbReference type="InterPro" id="IPR021819">
    <property type="entry name" value="Far11/STRP_C"/>
</dbReference>
<dbReference type="Pfam" id="PF11882">
    <property type="entry name" value="DUF3402"/>
    <property type="match status" value="2"/>
</dbReference>
<comment type="caution">
    <text evidence="5">The sequence shown here is derived from an EMBL/GenBank/DDBJ whole genome shotgun (WGS) entry which is preliminary data.</text>
</comment>
<dbReference type="InterPro" id="IPR012486">
    <property type="entry name" value="Far11/STRP_N"/>
</dbReference>
<feature type="region of interest" description="Disordered" evidence="2">
    <location>
        <begin position="372"/>
        <end position="395"/>
    </location>
</feature>
<feature type="domain" description="Far11/STRP N-terminal" evidence="3">
    <location>
        <begin position="102"/>
        <end position="408"/>
    </location>
</feature>
<name>A0A1Y3ELJ9_9BILA</name>
<dbReference type="GO" id="GO:0005829">
    <property type="term" value="C:cytosol"/>
    <property type="evidence" value="ECO:0007669"/>
    <property type="project" value="TreeGrafter"/>
</dbReference>
<accession>A0A1Y3ELJ9</accession>
<evidence type="ECO:0000259" key="3">
    <source>
        <dbReference type="SMART" id="SM01292"/>
    </source>
</evidence>
<evidence type="ECO:0000256" key="1">
    <source>
        <dbReference type="ARBA" id="ARBA00007062"/>
    </source>
</evidence>
<dbReference type="Pfam" id="PF07923">
    <property type="entry name" value="N1221"/>
    <property type="match status" value="1"/>
</dbReference>
<dbReference type="EMBL" id="LVZM01007929">
    <property type="protein sequence ID" value="OUC46004.1"/>
    <property type="molecule type" value="Genomic_DNA"/>
</dbReference>
<feature type="non-terminal residue" evidence="5">
    <location>
        <position position="1000"/>
    </location>
</feature>
<dbReference type="AlphaFoldDB" id="A0A1Y3ELJ9"/>
<evidence type="ECO:0000313" key="6">
    <source>
        <dbReference type="Proteomes" id="UP000243006"/>
    </source>
</evidence>
<dbReference type="InterPro" id="IPR040185">
    <property type="entry name" value="Far11/STRP"/>
</dbReference>
<dbReference type="Proteomes" id="UP000243006">
    <property type="component" value="Unassembled WGS sequence"/>
</dbReference>
<reference evidence="5 6" key="1">
    <citation type="submission" date="2015-04" db="EMBL/GenBank/DDBJ databases">
        <title>Draft genome of the roundworm Trichinella nativa.</title>
        <authorList>
            <person name="Mitreva M."/>
        </authorList>
    </citation>
    <scope>NUCLEOTIDE SEQUENCE [LARGE SCALE GENOMIC DNA]</scope>
    <source>
        <strain evidence="5 6">ISS45</strain>
    </source>
</reference>
<evidence type="ECO:0000256" key="2">
    <source>
        <dbReference type="SAM" id="MobiDB-lite"/>
    </source>
</evidence>
<gene>
    <name evidence="5" type="ORF">D917_08061</name>
</gene>
<evidence type="ECO:0000313" key="5">
    <source>
        <dbReference type="EMBL" id="OUC46004.1"/>
    </source>
</evidence>